<comment type="caution">
    <text evidence="4">The sequence shown here is derived from an EMBL/GenBank/DDBJ whole genome shotgun (WGS) entry which is preliminary data.</text>
</comment>
<gene>
    <name evidence="4" type="ORF">EDC27_2526</name>
</gene>
<dbReference type="Pfam" id="PF01656">
    <property type="entry name" value="CbiA"/>
    <property type="match status" value="1"/>
</dbReference>
<keyword evidence="2" id="KW-0067">ATP-binding</keyword>
<dbReference type="InterPro" id="IPR027417">
    <property type="entry name" value="P-loop_NTPase"/>
</dbReference>
<dbReference type="RefSeq" id="WP_123290993.1">
    <property type="nucleotide sequence ID" value="NZ_RJVA01000014.1"/>
</dbReference>
<protein>
    <submittedName>
        <fullName evidence="4">CO dehydrogenase maturation factor</fullName>
    </submittedName>
</protein>
<dbReference type="OrthoDB" id="7346657at2"/>
<dbReference type="AlphaFoldDB" id="A0A3N1UHA0"/>
<evidence type="ECO:0000256" key="2">
    <source>
        <dbReference type="ARBA" id="ARBA00022840"/>
    </source>
</evidence>
<dbReference type="FunFam" id="3.40.50.300:FF:001573">
    <property type="entry name" value="Carbon monoxide dehydrogenase accessory protein CooC"/>
    <property type="match status" value="1"/>
</dbReference>
<evidence type="ECO:0000313" key="4">
    <source>
        <dbReference type="EMBL" id="ROQ90645.1"/>
    </source>
</evidence>
<dbReference type="PIRSF" id="PIRSF005647">
    <property type="entry name" value="CooC"/>
    <property type="match status" value="1"/>
</dbReference>
<evidence type="ECO:0000256" key="1">
    <source>
        <dbReference type="ARBA" id="ARBA00022741"/>
    </source>
</evidence>
<keyword evidence="1" id="KW-0547">Nucleotide-binding</keyword>
<sequence>MKIAVSGKGGVGKTTLSAFLARWFAEQGTSVLAIDADPDANLGHALGVADAAAITPLSQMKALIAERTESVPGSFGGFFKMNPKVDDLPEKIAVPCAPGLRLMVMGGVKKGGTGCVCPESVLLKNLVHHLILRRDEVVIMDMEAGIEHLGRGTSKAVHALIIVVEPGRRSIETALKIQQLAADIGIANMTVVGNKIRNEKDRAFLQSSLNGLSFLGFIPFDEGLIEADCAGVFADHIDEATQKALEAIAENLRRLQPKSE</sequence>
<dbReference type="PANTHER" id="PTHR43384">
    <property type="entry name" value="SEPTUM SITE-DETERMINING PROTEIN MIND HOMOLOG, CHLOROPLASTIC-RELATED"/>
    <property type="match status" value="1"/>
</dbReference>
<evidence type="ECO:0000259" key="3">
    <source>
        <dbReference type="Pfam" id="PF01656"/>
    </source>
</evidence>
<dbReference type="Gene3D" id="3.40.50.300">
    <property type="entry name" value="P-loop containing nucleotide triphosphate hydrolases"/>
    <property type="match status" value="1"/>
</dbReference>
<accession>A0A3N1UHA0</accession>
<dbReference type="GO" id="GO:0005524">
    <property type="term" value="F:ATP binding"/>
    <property type="evidence" value="ECO:0007669"/>
    <property type="project" value="UniProtKB-KW"/>
</dbReference>
<name>A0A3N1UHA0_9BACT</name>
<dbReference type="InterPro" id="IPR014433">
    <property type="entry name" value="CooC"/>
</dbReference>
<dbReference type="SUPFAM" id="SSF52540">
    <property type="entry name" value="P-loop containing nucleoside triphosphate hydrolases"/>
    <property type="match status" value="1"/>
</dbReference>
<dbReference type="EMBL" id="RJVA01000014">
    <property type="protein sequence ID" value="ROQ90645.1"/>
    <property type="molecule type" value="Genomic_DNA"/>
</dbReference>
<reference evidence="4 5" key="1">
    <citation type="submission" date="2018-11" db="EMBL/GenBank/DDBJ databases">
        <title>Genomic Encyclopedia of Type Strains, Phase IV (KMG-IV): sequencing the most valuable type-strain genomes for metagenomic binning, comparative biology and taxonomic classification.</title>
        <authorList>
            <person name="Goeker M."/>
        </authorList>
    </citation>
    <scope>NUCLEOTIDE SEQUENCE [LARGE SCALE GENOMIC DNA]</scope>
    <source>
        <strain evidence="4 5">DSM 22027</strain>
    </source>
</reference>
<feature type="domain" description="CobQ/CobB/MinD/ParA nucleotide binding" evidence="3">
    <location>
        <begin position="3"/>
        <end position="230"/>
    </location>
</feature>
<dbReference type="GO" id="GO:0005829">
    <property type="term" value="C:cytosol"/>
    <property type="evidence" value="ECO:0007669"/>
    <property type="project" value="TreeGrafter"/>
</dbReference>
<dbReference type="CDD" id="cd02034">
    <property type="entry name" value="CooC1"/>
    <property type="match status" value="1"/>
</dbReference>
<dbReference type="Proteomes" id="UP000276223">
    <property type="component" value="Unassembled WGS sequence"/>
</dbReference>
<dbReference type="GO" id="GO:0051782">
    <property type="term" value="P:negative regulation of cell division"/>
    <property type="evidence" value="ECO:0007669"/>
    <property type="project" value="TreeGrafter"/>
</dbReference>
<dbReference type="InterPro" id="IPR050625">
    <property type="entry name" value="ParA/MinD_ATPase"/>
</dbReference>
<evidence type="ECO:0000313" key="5">
    <source>
        <dbReference type="Proteomes" id="UP000276223"/>
    </source>
</evidence>
<dbReference type="GO" id="GO:0009898">
    <property type="term" value="C:cytoplasmic side of plasma membrane"/>
    <property type="evidence" value="ECO:0007669"/>
    <property type="project" value="TreeGrafter"/>
</dbReference>
<dbReference type="InterPro" id="IPR002586">
    <property type="entry name" value="CobQ/CobB/MinD/ParA_Nub-bd_dom"/>
</dbReference>
<keyword evidence="5" id="KW-1185">Reference proteome</keyword>
<dbReference type="PANTHER" id="PTHR43384:SF6">
    <property type="entry name" value="SEPTUM SITE-DETERMINING PROTEIN MIND HOMOLOG, CHLOROPLASTIC"/>
    <property type="match status" value="1"/>
</dbReference>
<dbReference type="GO" id="GO:0016887">
    <property type="term" value="F:ATP hydrolysis activity"/>
    <property type="evidence" value="ECO:0007669"/>
    <property type="project" value="TreeGrafter"/>
</dbReference>
<organism evidence="4 5">
    <name type="scientific">Desulfosoma caldarium</name>
    <dbReference type="NCBI Taxonomy" id="610254"/>
    <lineage>
        <taxon>Bacteria</taxon>
        <taxon>Pseudomonadati</taxon>
        <taxon>Thermodesulfobacteriota</taxon>
        <taxon>Syntrophobacteria</taxon>
        <taxon>Syntrophobacterales</taxon>
        <taxon>Syntrophobacteraceae</taxon>
        <taxon>Desulfosoma</taxon>
    </lineage>
</organism>
<proteinExistence type="predicted"/>